<dbReference type="CDD" id="cd12203">
    <property type="entry name" value="GT1"/>
    <property type="match status" value="2"/>
</dbReference>
<feature type="compositionally biased region" description="Acidic residues" evidence="7">
    <location>
        <begin position="235"/>
        <end position="249"/>
    </location>
</feature>
<dbReference type="PROSITE" id="PS50090">
    <property type="entry name" value="MYB_LIKE"/>
    <property type="match status" value="2"/>
</dbReference>
<feature type="compositionally biased region" description="Pro residues" evidence="7">
    <location>
        <begin position="394"/>
        <end position="416"/>
    </location>
</feature>
<dbReference type="SUPFAM" id="SSF81995">
    <property type="entry name" value="beta-sandwich domain of Sec23/24"/>
    <property type="match status" value="1"/>
</dbReference>
<reference evidence="9" key="1">
    <citation type="submission" date="2018-08" db="EMBL/GenBank/DDBJ databases">
        <authorList>
            <person name="Rossello M."/>
        </authorList>
    </citation>
    <scope>NUCLEOTIDE SEQUENCE [LARGE SCALE GENOMIC DNA]</scope>
    <source>
        <strain evidence="9">cv. Chinese Spring</strain>
    </source>
</reference>
<dbReference type="Gramene" id="TraesCS2B03G1036300.3">
    <property type="protein sequence ID" value="TraesCS2B03G1036300.3.CDS"/>
    <property type="gene ID" value="TraesCS2B03G1036300"/>
</dbReference>
<dbReference type="Gramene" id="TraesCS2B02G407400.1">
    <property type="protein sequence ID" value="TraesCS2B02G407400.1"/>
    <property type="gene ID" value="TraesCS2B02G407400"/>
</dbReference>
<feature type="compositionally biased region" description="Low complexity" evidence="7">
    <location>
        <begin position="203"/>
        <end position="212"/>
    </location>
</feature>
<evidence type="ECO:0000256" key="7">
    <source>
        <dbReference type="SAM" id="MobiDB-lite"/>
    </source>
</evidence>
<dbReference type="Gene3D" id="1.10.10.60">
    <property type="entry name" value="Homeodomain-like"/>
    <property type="match status" value="2"/>
</dbReference>
<dbReference type="Gramene" id="TraesWEE_scaffold_006235_01G000100.1">
    <property type="protein sequence ID" value="TraesWEE_scaffold_006235_01G000100.1"/>
    <property type="gene ID" value="TraesWEE_scaffold_006235_01G000100"/>
</dbReference>
<feature type="compositionally biased region" description="Gly residues" evidence="7">
    <location>
        <begin position="54"/>
        <end position="67"/>
    </location>
</feature>
<name>A0A3B6CCT2_WHEAT</name>
<feature type="region of interest" description="Disordered" evidence="7">
    <location>
        <begin position="360"/>
        <end position="437"/>
    </location>
</feature>
<evidence type="ECO:0000313" key="9">
    <source>
        <dbReference type="EnsemblPlants" id="TraesCS2B02G407400.1"/>
    </source>
</evidence>
<keyword evidence="6" id="KW-0539">Nucleus</keyword>
<dbReference type="PANTHER" id="PTHR21654:SF24">
    <property type="entry name" value="OS04G0541100 PROTEIN"/>
    <property type="match status" value="1"/>
</dbReference>
<feature type="compositionally biased region" description="Pro residues" evidence="7">
    <location>
        <begin position="360"/>
        <end position="387"/>
    </location>
</feature>
<feature type="compositionally biased region" description="Pro residues" evidence="7">
    <location>
        <begin position="192"/>
        <end position="202"/>
    </location>
</feature>
<feature type="region of interest" description="Disordered" evidence="7">
    <location>
        <begin position="683"/>
        <end position="760"/>
    </location>
</feature>
<dbReference type="GO" id="GO:0006355">
    <property type="term" value="P:regulation of DNA-templated transcription"/>
    <property type="evidence" value="ECO:0007669"/>
    <property type="project" value="UniProtKB-ARBA"/>
</dbReference>
<proteinExistence type="predicted"/>
<keyword evidence="5" id="KW-0804">Transcription</keyword>
<dbReference type="InterPro" id="IPR044822">
    <property type="entry name" value="Myb_DNA-bind_4"/>
</dbReference>
<evidence type="ECO:0000313" key="10">
    <source>
        <dbReference type="Proteomes" id="UP000019116"/>
    </source>
</evidence>
<dbReference type="GO" id="GO:0003677">
    <property type="term" value="F:DNA binding"/>
    <property type="evidence" value="ECO:0007669"/>
    <property type="project" value="UniProtKB-KW"/>
</dbReference>
<keyword evidence="4" id="KW-0238">DNA-binding</keyword>
<feature type="compositionally biased region" description="Low complexity" evidence="7">
    <location>
        <begin position="741"/>
        <end position="754"/>
    </location>
</feature>
<feature type="domain" description="Myb-like" evidence="8">
    <location>
        <begin position="68"/>
        <end position="126"/>
    </location>
</feature>
<evidence type="ECO:0000256" key="5">
    <source>
        <dbReference type="ARBA" id="ARBA00023163"/>
    </source>
</evidence>
<dbReference type="GO" id="GO:0005634">
    <property type="term" value="C:nucleus"/>
    <property type="evidence" value="ECO:0007669"/>
    <property type="project" value="UniProtKB-SubCell"/>
</dbReference>
<dbReference type="AlphaFoldDB" id="A0A3B6CCT2"/>
<gene>
    <name evidence="9" type="primary">LOC123046175</name>
</gene>
<dbReference type="SMART" id="SM00717">
    <property type="entry name" value="SANT"/>
    <property type="match status" value="2"/>
</dbReference>
<dbReference type="PANTHER" id="PTHR21654">
    <property type="entry name" value="FI21293P1"/>
    <property type="match status" value="1"/>
</dbReference>
<reference evidence="9" key="2">
    <citation type="submission" date="2018-10" db="UniProtKB">
        <authorList>
            <consortium name="EnsemblPlants"/>
        </authorList>
    </citation>
    <scope>IDENTIFICATION</scope>
</reference>
<feature type="domain" description="Myb-like" evidence="8">
    <location>
        <begin position="471"/>
        <end position="529"/>
    </location>
</feature>
<evidence type="ECO:0000256" key="4">
    <source>
        <dbReference type="ARBA" id="ARBA00023125"/>
    </source>
</evidence>
<keyword evidence="3" id="KW-0805">Transcription regulation</keyword>
<dbReference type="Pfam" id="PF13837">
    <property type="entry name" value="Myb_DNA-bind_4"/>
    <property type="match status" value="2"/>
</dbReference>
<dbReference type="InterPro" id="IPR001005">
    <property type="entry name" value="SANT/Myb"/>
</dbReference>
<feature type="compositionally biased region" description="Basic and acidic residues" evidence="7">
    <location>
        <begin position="683"/>
        <end position="692"/>
    </location>
</feature>
<feature type="compositionally biased region" description="Basic and acidic residues" evidence="7">
    <location>
        <begin position="417"/>
        <end position="427"/>
    </location>
</feature>
<dbReference type="SMR" id="A0A3B6CCT2"/>
<keyword evidence="10" id="KW-1185">Reference proteome</keyword>
<evidence type="ECO:0000256" key="6">
    <source>
        <dbReference type="ARBA" id="ARBA00023242"/>
    </source>
</evidence>
<organism evidence="9">
    <name type="scientific">Triticum aestivum</name>
    <name type="common">Wheat</name>
    <dbReference type="NCBI Taxonomy" id="4565"/>
    <lineage>
        <taxon>Eukaryota</taxon>
        <taxon>Viridiplantae</taxon>
        <taxon>Streptophyta</taxon>
        <taxon>Embryophyta</taxon>
        <taxon>Tracheophyta</taxon>
        <taxon>Spermatophyta</taxon>
        <taxon>Magnoliopsida</taxon>
        <taxon>Liliopsida</taxon>
        <taxon>Poales</taxon>
        <taxon>Poaceae</taxon>
        <taxon>BOP clade</taxon>
        <taxon>Pooideae</taxon>
        <taxon>Triticodae</taxon>
        <taxon>Triticeae</taxon>
        <taxon>Triticinae</taxon>
        <taxon>Triticum</taxon>
    </lineage>
</organism>
<dbReference type="Proteomes" id="UP000019116">
    <property type="component" value="Chromosome 2B"/>
</dbReference>
<feature type="region of interest" description="Disordered" evidence="7">
    <location>
        <begin position="1"/>
        <end position="71"/>
    </location>
</feature>
<accession>A0A3B6CCT2</accession>
<evidence type="ECO:0000259" key="8">
    <source>
        <dbReference type="PROSITE" id="PS50090"/>
    </source>
</evidence>
<keyword evidence="2" id="KW-0677">Repeat</keyword>
<evidence type="ECO:0000256" key="1">
    <source>
        <dbReference type="ARBA" id="ARBA00004123"/>
    </source>
</evidence>
<feature type="region of interest" description="Disordered" evidence="7">
    <location>
        <begin position="180"/>
        <end position="270"/>
    </location>
</feature>
<dbReference type="Gramene" id="TraesROB_scaffold_000963_01G000200.1">
    <property type="protein sequence ID" value="TraesROB_scaffold_000963_01G000200.1"/>
    <property type="gene ID" value="TraesROB_scaffold_000963_01G000200"/>
</dbReference>
<protein>
    <recommendedName>
        <fullName evidence="8">Myb-like domain-containing protein</fullName>
    </recommendedName>
</protein>
<dbReference type="Gramene" id="TraesCLE_scaffold_021636_01G000100.1">
    <property type="protein sequence ID" value="TraesCLE_scaffold_021636_01G000100.1"/>
    <property type="gene ID" value="TraesCLE_scaffold_021636_01G000100"/>
</dbReference>
<feature type="compositionally biased region" description="Pro residues" evidence="7">
    <location>
        <begin position="9"/>
        <end position="22"/>
    </location>
</feature>
<comment type="subcellular location">
    <subcellularLocation>
        <location evidence="1">Nucleus</location>
    </subcellularLocation>
</comment>
<dbReference type="FunFam" id="1.10.10.60:FF:000092">
    <property type="entry name" value="Trihelix transcription factor GT-2"/>
    <property type="match status" value="1"/>
</dbReference>
<evidence type="ECO:0000256" key="2">
    <source>
        <dbReference type="ARBA" id="ARBA00022737"/>
    </source>
</evidence>
<evidence type="ECO:0000256" key="3">
    <source>
        <dbReference type="ARBA" id="ARBA00023015"/>
    </source>
</evidence>
<dbReference type="OrthoDB" id="691673at2759"/>
<dbReference type="FunFam" id="1.10.10.60:FF:000061">
    <property type="entry name" value="Trihelix transcription factor GT-2"/>
    <property type="match status" value="1"/>
</dbReference>
<feature type="compositionally biased region" description="Acidic residues" evidence="7">
    <location>
        <begin position="693"/>
        <end position="714"/>
    </location>
</feature>
<dbReference type="EnsemblPlants" id="TraesCS2B02G407400.1">
    <property type="protein sequence ID" value="TraesCS2B02G407400.1"/>
    <property type="gene ID" value="TraesCS2B02G407400"/>
</dbReference>
<sequence length="760" mass="83088">MGPFSAQPAPGPVPLSVRPPPTQQQQPQPSYEQELAAASGAGGSSFPDDDMLGDSGGHSAGGLGSGGNRWPREETLALIRIRSEMDTTFRDATLKGPLWEEVSRKLAELGYKRSAKKCKEKFENVHKYYKRTKEGRAGRQDGKSYRFFQELEALHAATAAAQHQQQEHLPLVVSAAPPPQMHAFSAPQPMSAMPPPPGPMQPAPISSAAPAPVVEPPHPLPVSLQGLSFPSMSDSESDDDDDSEDDDMTAETGGSPDGLGKRKRGGGGSKKMMAFFEGLMKQVVQRQEEMQQRFLETMEKREAERTEREEAWRRQEVARLNREQEQLAQERAAAASRDASIIAFLQRIGGQTVHVPPVVIPMPTPMQVQTPPPPKKPRQHLPPPPPSQATQQPQPQPQPQPIPAAPLQQQPPPQPPQHKETTREEAGTPRSAPAPTSAGLSLALVPVATEQHVVEAAGLGGGESGGGPSSSRWPKTEVHALIQLRMDMDNRYQENGPKGPLWEEISAGMRRLGYSRNSKRCKEKWENINKYFKKVKESNKRRPEDSKTCPYFHQLEAIYRKKHNGSGSSGAAANNAVVSVPAVAEHQNLNRHEIEIEGKKINDTDKRNNGGVGAAQVPTSNGQTTPTTATFDLGVKKVIAHTIFTLQPSVFELDQSRSRWMFLGWKLTGYALAVKPEDAVRELNEQPHREFTTDETDSDDMGDDYTDDGEDGEDDGKMQYRIQFQRPNPVGTNNAPPPPTTAATAAPTSTPASSFLAMVQ</sequence>